<dbReference type="Proteomes" id="UP001139721">
    <property type="component" value="Unassembled WGS sequence"/>
</dbReference>
<dbReference type="RefSeq" id="WP_250420830.1">
    <property type="nucleotide sequence ID" value="NZ_JAJKBJ010000006.1"/>
</dbReference>
<reference evidence="1" key="1">
    <citation type="submission" date="2021-11" db="EMBL/GenBank/DDBJ databases">
        <title>Legionella maioricencis sp. nov., a new species isolated from hot water samples in Mallorca.</title>
        <authorList>
            <person name="Crespi S."/>
            <person name="Drasar V."/>
            <person name="Salva-Serra F."/>
            <person name="Jaen-Luchoro D."/>
            <person name="Pineiro-Iglesias B."/>
            <person name="Aliaga F."/>
            <person name="Fernandez-Juarez V."/>
            <person name="Coll G."/>
            <person name="Moore E.R.B."/>
            <person name="Bennasar-Figueras A."/>
        </authorList>
    </citation>
    <scope>NUCLEOTIDE SEQUENCE</scope>
    <source>
        <strain evidence="1">HCPI-6</strain>
    </source>
</reference>
<protein>
    <submittedName>
        <fullName evidence="1">Uncharacterized protein</fullName>
    </submittedName>
</protein>
<sequence length="215" mass="24603">MQNSIIESYAAWLKSYIKNKDNKLRSTAQKMLNHLQKDISLDELIDLVKETQAQQGIFLSDDPLILKLQEWQISLSKRKETVIGINSKAWFTNTKFDQVQPLLNLIAELFNDPRFLMHQRALLIFSNVQEPRHFGQVLLHIMEQPVVLQNQGPTDEGVLLSDDYEACVALLNNHLCTFDEKNKLSLAANSLLINVTEIYKDLHAPMVKSSSCNLL</sequence>
<comment type="caution">
    <text evidence="1">The sequence shown here is derived from an EMBL/GenBank/DDBJ whole genome shotgun (WGS) entry which is preliminary data.</text>
</comment>
<organism evidence="1 2">
    <name type="scientific">Legionella maioricensis</name>
    <dbReference type="NCBI Taxonomy" id="2896528"/>
    <lineage>
        <taxon>Bacteria</taxon>
        <taxon>Pseudomonadati</taxon>
        <taxon>Pseudomonadota</taxon>
        <taxon>Gammaproteobacteria</taxon>
        <taxon>Legionellales</taxon>
        <taxon>Legionellaceae</taxon>
        <taxon>Legionella</taxon>
    </lineage>
</organism>
<name>A0A9X2CZT8_9GAMM</name>
<dbReference type="AlphaFoldDB" id="A0A9X2CZT8"/>
<keyword evidence="2" id="KW-1185">Reference proteome</keyword>
<evidence type="ECO:0000313" key="2">
    <source>
        <dbReference type="Proteomes" id="UP001139721"/>
    </source>
</evidence>
<gene>
    <name evidence="1" type="ORF">LOX96_06700</name>
</gene>
<dbReference type="EMBL" id="JAJKBJ010000006">
    <property type="protein sequence ID" value="MCL9683776.1"/>
    <property type="molecule type" value="Genomic_DNA"/>
</dbReference>
<proteinExistence type="predicted"/>
<evidence type="ECO:0000313" key="1">
    <source>
        <dbReference type="EMBL" id="MCL9683776.1"/>
    </source>
</evidence>
<accession>A0A9X2CZT8</accession>